<dbReference type="EMBL" id="CP032097">
    <property type="protein sequence ID" value="AXX95287.1"/>
    <property type="molecule type" value="Genomic_DNA"/>
</dbReference>
<dbReference type="Proteomes" id="UP000262582">
    <property type="component" value="Chromosome"/>
</dbReference>
<dbReference type="Pfam" id="PF02567">
    <property type="entry name" value="PhzC-PhzF"/>
    <property type="match status" value="1"/>
</dbReference>
<accession>A0A347U8V9</accession>
<keyword evidence="6" id="KW-1185">Reference proteome</keyword>
<dbReference type="RefSeq" id="WP_118917464.1">
    <property type="nucleotide sequence ID" value="NZ_CP032097.1"/>
</dbReference>
<dbReference type="OrthoDB" id="9788221at2"/>
<dbReference type="GO" id="GO:0005737">
    <property type="term" value="C:cytoplasm"/>
    <property type="evidence" value="ECO:0007669"/>
    <property type="project" value="TreeGrafter"/>
</dbReference>
<evidence type="ECO:0000256" key="3">
    <source>
        <dbReference type="PIRSR" id="PIRSR016184-1"/>
    </source>
</evidence>
<name>A0A347U8V9_9BACT</name>
<dbReference type="InterPro" id="IPR003719">
    <property type="entry name" value="Phenazine_PhzF-like"/>
</dbReference>
<dbReference type="GO" id="GO:0016853">
    <property type="term" value="F:isomerase activity"/>
    <property type="evidence" value="ECO:0007669"/>
    <property type="project" value="UniProtKB-KW"/>
</dbReference>
<dbReference type="PANTHER" id="PTHR13774:SF17">
    <property type="entry name" value="PHENAZINE BIOSYNTHESIS-LIKE DOMAIN-CONTAINING PROTEIN"/>
    <property type="match status" value="1"/>
</dbReference>
<dbReference type="PANTHER" id="PTHR13774">
    <property type="entry name" value="PHENAZINE BIOSYNTHESIS PROTEIN"/>
    <property type="match status" value="1"/>
</dbReference>
<reference evidence="4 6" key="2">
    <citation type="submission" date="2018-08" db="EMBL/GenBank/DDBJ databases">
        <title>Complete genome of the Arcobacter ellisii type strain LMG 26155.</title>
        <authorList>
            <person name="Miller W.G."/>
            <person name="Yee E."/>
            <person name="Bono J.L."/>
        </authorList>
    </citation>
    <scope>NUCLEOTIDE SEQUENCE [LARGE SCALE GENOMIC DNA]</scope>
    <source>
        <strain evidence="4 6">LMG 26155</strain>
    </source>
</reference>
<feature type="active site" evidence="3">
    <location>
        <position position="49"/>
    </location>
</feature>
<organism evidence="5 7">
    <name type="scientific">Arcobacter ellisii</name>
    <dbReference type="NCBI Taxonomy" id="913109"/>
    <lineage>
        <taxon>Bacteria</taxon>
        <taxon>Pseudomonadati</taxon>
        <taxon>Campylobacterota</taxon>
        <taxon>Epsilonproteobacteria</taxon>
        <taxon>Campylobacterales</taxon>
        <taxon>Arcobacteraceae</taxon>
        <taxon>Arcobacter</taxon>
    </lineage>
</organism>
<evidence type="ECO:0000313" key="7">
    <source>
        <dbReference type="Proteomes" id="UP000290588"/>
    </source>
</evidence>
<evidence type="ECO:0000313" key="4">
    <source>
        <dbReference type="EMBL" id="AXX95287.1"/>
    </source>
</evidence>
<evidence type="ECO:0000256" key="1">
    <source>
        <dbReference type="ARBA" id="ARBA00008270"/>
    </source>
</evidence>
<protein>
    <submittedName>
        <fullName evidence="4">Epimerase, PhzC/PhzF family</fullName>
    </submittedName>
    <submittedName>
        <fullName evidence="5">Phenazine biosynthesis protein</fullName>
    </submittedName>
</protein>
<evidence type="ECO:0000256" key="2">
    <source>
        <dbReference type="ARBA" id="ARBA00023235"/>
    </source>
</evidence>
<dbReference type="SUPFAM" id="SSF54506">
    <property type="entry name" value="Diaminopimelate epimerase-like"/>
    <property type="match status" value="1"/>
</dbReference>
<dbReference type="AlphaFoldDB" id="A0A347U8V9"/>
<reference evidence="5 7" key="1">
    <citation type="submission" date="2017-09" db="EMBL/GenBank/DDBJ databases">
        <title>Genomics of the genus Arcobacter.</title>
        <authorList>
            <person name="Perez-Cataluna A."/>
            <person name="Figueras M.J."/>
            <person name="Salas-Masso N."/>
        </authorList>
    </citation>
    <scope>NUCLEOTIDE SEQUENCE [LARGE SCALE GENOMIC DNA]</scope>
    <source>
        <strain evidence="5 7">CECT 7837</strain>
    </source>
</reference>
<keyword evidence="2" id="KW-0413">Isomerase</keyword>
<dbReference type="PIRSF" id="PIRSF016184">
    <property type="entry name" value="PhzC_PhzF"/>
    <property type="match status" value="1"/>
</dbReference>
<evidence type="ECO:0000313" key="5">
    <source>
        <dbReference type="EMBL" id="RXI29582.1"/>
    </source>
</evidence>
<sequence length="264" mass="29874">MNIIKLNQYIVNAFTDLVFKGNPAAVCILDSWLSDEILLKITQENNLSETAFVVKTNDKYHLRWFTPNGEIDLCGHATLATAFVYLNYIIPDKKSIAFDTLSGVLTITLKDDLFTMDFPVYELKKVDVTNQMKDALGVDIIEAYMGRDLLCILDSKEEVHNIEPNFEKVKQLDGLLVHVSAKDDKVDCISRSFAPKCNVLEDPVCGSGHCHIVPYWARVLKKDEIVAYQDSFRGGYLYTKLNEKRLEISGKAVLFSKGEIYLGF</sequence>
<comment type="similarity">
    <text evidence="1">Belongs to the PhzF family.</text>
</comment>
<dbReference type="EMBL" id="NXIG01000011">
    <property type="protein sequence ID" value="RXI29582.1"/>
    <property type="molecule type" value="Genomic_DNA"/>
</dbReference>
<dbReference type="NCBIfam" id="TIGR00654">
    <property type="entry name" value="PhzF_family"/>
    <property type="match status" value="1"/>
</dbReference>
<dbReference type="KEGG" id="aell:AELL_1630"/>
<proteinExistence type="inferred from homology"/>
<dbReference type="Proteomes" id="UP000290588">
    <property type="component" value="Unassembled WGS sequence"/>
</dbReference>
<dbReference type="Gene3D" id="3.10.310.10">
    <property type="entry name" value="Diaminopimelate Epimerase, Chain A, domain 1"/>
    <property type="match status" value="2"/>
</dbReference>
<gene>
    <name evidence="4" type="ORF">AELL_1630</name>
    <name evidence="5" type="ORF">CP962_10990</name>
</gene>
<evidence type="ECO:0000313" key="6">
    <source>
        <dbReference type="Proteomes" id="UP000262582"/>
    </source>
</evidence>